<keyword evidence="7" id="KW-1185">Reference proteome</keyword>
<keyword evidence="2" id="KW-0378">Hydrolase</keyword>
<evidence type="ECO:0000256" key="4">
    <source>
        <dbReference type="ARBA" id="ARBA00023098"/>
    </source>
</evidence>
<keyword evidence="3" id="KW-0442">Lipid degradation</keyword>
<dbReference type="InterPro" id="IPR029058">
    <property type="entry name" value="AB_hydrolase_fold"/>
</dbReference>
<dbReference type="Proteomes" id="UP001327560">
    <property type="component" value="Chromosome 2"/>
</dbReference>
<evidence type="ECO:0000256" key="5">
    <source>
        <dbReference type="SAM" id="MobiDB-lite"/>
    </source>
</evidence>
<organism evidence="6 7">
    <name type="scientific">Canna indica</name>
    <name type="common">Indian-shot</name>
    <dbReference type="NCBI Taxonomy" id="4628"/>
    <lineage>
        <taxon>Eukaryota</taxon>
        <taxon>Viridiplantae</taxon>
        <taxon>Streptophyta</taxon>
        <taxon>Embryophyta</taxon>
        <taxon>Tracheophyta</taxon>
        <taxon>Spermatophyta</taxon>
        <taxon>Magnoliopsida</taxon>
        <taxon>Liliopsida</taxon>
        <taxon>Zingiberales</taxon>
        <taxon>Cannaceae</taxon>
        <taxon>Canna</taxon>
    </lineage>
</organism>
<dbReference type="Gene3D" id="3.40.50.1820">
    <property type="entry name" value="alpha/beta hydrolase"/>
    <property type="match status" value="1"/>
</dbReference>
<comment type="similarity">
    <text evidence="1">Belongs to the AB hydrolase superfamily. Lipase family.</text>
</comment>
<proteinExistence type="inferred from homology"/>
<evidence type="ECO:0000313" key="6">
    <source>
        <dbReference type="EMBL" id="WOK97714.1"/>
    </source>
</evidence>
<dbReference type="GO" id="GO:0016042">
    <property type="term" value="P:lipid catabolic process"/>
    <property type="evidence" value="ECO:0007669"/>
    <property type="project" value="UniProtKB-KW"/>
</dbReference>
<protein>
    <submittedName>
        <fullName evidence="6">Uncharacterized protein</fullName>
    </submittedName>
</protein>
<dbReference type="PANTHER" id="PTHR31403:SF65">
    <property type="entry name" value="OS08G0143600 PROTEIN"/>
    <property type="match status" value="1"/>
</dbReference>
<dbReference type="GO" id="GO:0004620">
    <property type="term" value="F:phospholipase activity"/>
    <property type="evidence" value="ECO:0007669"/>
    <property type="project" value="TreeGrafter"/>
</dbReference>
<evidence type="ECO:0000313" key="7">
    <source>
        <dbReference type="Proteomes" id="UP001327560"/>
    </source>
</evidence>
<accession>A0AAQ3JWI3</accession>
<evidence type="ECO:0000256" key="2">
    <source>
        <dbReference type="ARBA" id="ARBA00022801"/>
    </source>
</evidence>
<name>A0AAQ3JWI3_9LILI</name>
<evidence type="ECO:0000256" key="1">
    <source>
        <dbReference type="ARBA" id="ARBA00010701"/>
    </source>
</evidence>
<dbReference type="EMBL" id="CP136891">
    <property type="protein sequence ID" value="WOK97714.1"/>
    <property type="molecule type" value="Genomic_DNA"/>
</dbReference>
<dbReference type="PANTHER" id="PTHR31403">
    <property type="entry name" value="PHOSPHOLIPASE A1-IBETA2, CHLOROPLASTIC"/>
    <property type="match status" value="1"/>
</dbReference>
<evidence type="ECO:0000256" key="3">
    <source>
        <dbReference type="ARBA" id="ARBA00022963"/>
    </source>
</evidence>
<keyword evidence="4" id="KW-0443">Lipid metabolism</keyword>
<dbReference type="AlphaFoldDB" id="A0AAQ3JWI3"/>
<sequence>MWKKGLRVGRSCSGRSFRCIGAGDLAPCSCTPSSCWSAAGLTYWSSPPPPPPQSAGPDHGSAVKYNPDPHDPHSSFLQRTGSRLLNALNLPSDLFRHRFSKKFTEEMSPDSLTMLCRLLSNSNRPSPRGSIARSRRRFHGADNGDGLLDPFDDDLRRELIRYGEFIQATYNVFHSSIALPDRNHHVFLLDRSYRPPPWVDMSPRG</sequence>
<reference evidence="6 7" key="1">
    <citation type="submission" date="2023-10" db="EMBL/GenBank/DDBJ databases">
        <title>Chromosome-scale genome assembly provides insights into flower coloration mechanisms of Canna indica.</title>
        <authorList>
            <person name="Li C."/>
        </authorList>
    </citation>
    <scope>NUCLEOTIDE SEQUENCE [LARGE SCALE GENOMIC DNA]</scope>
    <source>
        <tissue evidence="6">Flower</tissue>
    </source>
</reference>
<gene>
    <name evidence="6" type="ORF">Cni_G06422</name>
</gene>
<feature type="region of interest" description="Disordered" evidence="5">
    <location>
        <begin position="46"/>
        <end position="74"/>
    </location>
</feature>